<gene>
    <name evidence="1" type="ORF">SDC9_124201</name>
</gene>
<name>A0A645CJS6_9ZZZZ</name>
<evidence type="ECO:0008006" key="2">
    <source>
        <dbReference type="Google" id="ProtNLM"/>
    </source>
</evidence>
<sequence length="111" mass="12742">MHKLILFISFFCVLSCNNSNPDSSDRKEETINLFDSSSVKKGIITSVVDSYDVKVVNLWSTKKDDRYIIDKMKTGDSVIVLGEDDYYIYLQLCRTGNKGFCMKEYVIKSDN</sequence>
<reference evidence="1" key="1">
    <citation type="submission" date="2019-08" db="EMBL/GenBank/DDBJ databases">
        <authorList>
            <person name="Kucharzyk K."/>
            <person name="Murdoch R.W."/>
            <person name="Higgins S."/>
            <person name="Loffler F."/>
        </authorList>
    </citation>
    <scope>NUCLEOTIDE SEQUENCE</scope>
</reference>
<organism evidence="1">
    <name type="scientific">bioreactor metagenome</name>
    <dbReference type="NCBI Taxonomy" id="1076179"/>
    <lineage>
        <taxon>unclassified sequences</taxon>
        <taxon>metagenomes</taxon>
        <taxon>ecological metagenomes</taxon>
    </lineage>
</organism>
<accession>A0A645CJS6</accession>
<protein>
    <recommendedName>
        <fullName evidence="2">SH3b domain-containing protein</fullName>
    </recommendedName>
</protein>
<evidence type="ECO:0000313" key="1">
    <source>
        <dbReference type="EMBL" id="MPM77201.1"/>
    </source>
</evidence>
<proteinExistence type="predicted"/>
<dbReference type="EMBL" id="VSSQ01027782">
    <property type="protein sequence ID" value="MPM77201.1"/>
    <property type="molecule type" value="Genomic_DNA"/>
</dbReference>
<dbReference type="AlphaFoldDB" id="A0A645CJS6"/>
<comment type="caution">
    <text evidence="1">The sequence shown here is derived from an EMBL/GenBank/DDBJ whole genome shotgun (WGS) entry which is preliminary data.</text>
</comment>